<dbReference type="Proteomes" id="UP000583387">
    <property type="component" value="Unassembled WGS sequence"/>
</dbReference>
<evidence type="ECO:0000256" key="3">
    <source>
        <dbReference type="ARBA" id="ARBA00022729"/>
    </source>
</evidence>
<dbReference type="GO" id="GO:0042597">
    <property type="term" value="C:periplasmic space"/>
    <property type="evidence" value="ECO:0007669"/>
    <property type="project" value="UniProtKB-SubCell"/>
</dbReference>
<evidence type="ECO:0000313" key="6">
    <source>
        <dbReference type="Proteomes" id="UP000583387"/>
    </source>
</evidence>
<sequence length="334" mass="36405">MRSFLVMLLALGMAAQAEERRVWLPGGAQRLPAALLAGFEAESGIRVAYSETEADLALLSAAELADGIGQGRLQPVRRFDLPHYGHLDPALLGKLADVDLGNQYGVPYAWSTLGLVHDRAALAERLPRQPADSLDLLFHPGQLARLADCGAALGGTPQEVLQVTLHYLGHAPHTSEFTALEEARLLLREVQQHLRRPKAADIGGALASGELCLALLPSDQAGEALRRAGGRLGYALPREGSLIDFQVLAIPRDARHPREAHALIDYLLRPEVMAVLGEQWRLDGAGREPRGATALALTEESLRRGFVEQAQEPLELRRRERLWASLRSRGSLGW</sequence>
<dbReference type="EMBL" id="CAJFCI010000039">
    <property type="protein sequence ID" value="CAD5107679.1"/>
    <property type="molecule type" value="Genomic_DNA"/>
</dbReference>
<dbReference type="SUPFAM" id="SSF53850">
    <property type="entry name" value="Periplasmic binding protein-like II"/>
    <property type="match status" value="1"/>
</dbReference>
<dbReference type="InterPro" id="IPR001188">
    <property type="entry name" value="Sperm_putr-bd"/>
</dbReference>
<comment type="caution">
    <text evidence="5">The sequence shown here is derived from an EMBL/GenBank/DDBJ whole genome shotgun (WGS) entry which is preliminary data.</text>
</comment>
<dbReference type="InterPro" id="IPR006059">
    <property type="entry name" value="SBP"/>
</dbReference>
<keyword evidence="6" id="KW-1185">Reference proteome</keyword>
<dbReference type="GO" id="GO:0019808">
    <property type="term" value="F:polyamine binding"/>
    <property type="evidence" value="ECO:0007669"/>
    <property type="project" value="InterPro"/>
</dbReference>
<dbReference type="Pfam" id="PF13416">
    <property type="entry name" value="SBP_bac_8"/>
    <property type="match status" value="1"/>
</dbReference>
<evidence type="ECO:0000313" key="5">
    <source>
        <dbReference type="EMBL" id="CAD5107679.1"/>
    </source>
</evidence>
<keyword evidence="4" id="KW-0574">Periplasm</keyword>
<keyword evidence="2" id="KW-0813">Transport</keyword>
<dbReference type="GO" id="GO:0015846">
    <property type="term" value="P:polyamine transport"/>
    <property type="evidence" value="ECO:0007669"/>
    <property type="project" value="InterPro"/>
</dbReference>
<comment type="subcellular location">
    <subcellularLocation>
        <location evidence="1">Periplasm</location>
    </subcellularLocation>
</comment>
<evidence type="ECO:0000256" key="4">
    <source>
        <dbReference type="ARBA" id="ARBA00022764"/>
    </source>
</evidence>
<protein>
    <submittedName>
        <fullName evidence="5">Spermidine-binding periplasmic protein SpuE</fullName>
    </submittedName>
</protein>
<gene>
    <name evidence="5" type="primary">spuE_3</name>
    <name evidence="5" type="ORF">PSEWESI4_01953</name>
</gene>
<reference evidence="5 6" key="1">
    <citation type="submission" date="2020-08" db="EMBL/GenBank/DDBJ databases">
        <authorList>
            <person name="Criscuolo A."/>
        </authorList>
    </citation>
    <scope>NUCLEOTIDE SEQUENCE [LARGE SCALE GENOMIC DNA]</scope>
    <source>
        <strain evidence="5">CIP111764</strain>
    </source>
</reference>
<evidence type="ECO:0000256" key="1">
    <source>
        <dbReference type="ARBA" id="ARBA00004418"/>
    </source>
</evidence>
<dbReference type="AlphaFoldDB" id="A0A7U7I8T8"/>
<dbReference type="PANTHER" id="PTHR30222:SF18">
    <property type="entry name" value="BIFUNCTIONAL POLYHYDROXYBUTYRATE SYNTHASE _ ABC TRANSPORTER PERIPLASMIC BINDING PROTEIN-RELATED"/>
    <property type="match status" value="1"/>
</dbReference>
<dbReference type="PRINTS" id="PR00909">
    <property type="entry name" value="SPERMDNBNDNG"/>
</dbReference>
<name>A0A7U7I8T8_9GAMM</name>
<dbReference type="RefSeq" id="WP_187671019.1">
    <property type="nucleotide sequence ID" value="NZ_CAJFCI010000039.1"/>
</dbReference>
<organism evidence="5 6">
    <name type="scientific">Zestomonas carbonaria</name>
    <dbReference type="NCBI Taxonomy" id="2762745"/>
    <lineage>
        <taxon>Bacteria</taxon>
        <taxon>Pseudomonadati</taxon>
        <taxon>Pseudomonadota</taxon>
        <taxon>Gammaproteobacteria</taxon>
        <taxon>Pseudomonadales</taxon>
        <taxon>Pseudomonadaceae</taxon>
        <taxon>Zestomonas</taxon>
    </lineage>
</organism>
<evidence type="ECO:0000256" key="2">
    <source>
        <dbReference type="ARBA" id="ARBA00022448"/>
    </source>
</evidence>
<keyword evidence="3" id="KW-0732">Signal</keyword>
<dbReference type="PANTHER" id="PTHR30222">
    <property type="entry name" value="SPERMIDINE/PUTRESCINE-BINDING PERIPLASMIC PROTEIN"/>
    <property type="match status" value="1"/>
</dbReference>
<accession>A0A7U7I8T8</accession>
<proteinExistence type="predicted"/>
<dbReference type="Gene3D" id="3.40.190.10">
    <property type="entry name" value="Periplasmic binding protein-like II"/>
    <property type="match status" value="2"/>
</dbReference>